<name>G5J751_CROWT</name>
<evidence type="ECO:0000313" key="1">
    <source>
        <dbReference type="EMBL" id="EHJ11993.1"/>
    </source>
</evidence>
<evidence type="ECO:0000313" key="2">
    <source>
        <dbReference type="Proteomes" id="UP000003477"/>
    </source>
</evidence>
<comment type="caution">
    <text evidence="1">The sequence shown here is derived from an EMBL/GenBank/DDBJ whole genome shotgun (WGS) entry which is preliminary data.</text>
</comment>
<dbReference type="AlphaFoldDB" id="G5J751"/>
<proteinExistence type="predicted"/>
<dbReference type="RefSeq" id="WP_007311369.1">
    <property type="nucleotide sequence ID" value="NZ_AESD01000491.1"/>
</dbReference>
<gene>
    <name evidence="1" type="ORF">CWATWH0003_3292</name>
</gene>
<dbReference type="GeneID" id="88766853"/>
<accession>G5J751</accession>
<sequence length="120" mass="13858">MEDWHNNSEWTPQKRCEEVSSRFQEAYDNGSLQYIGNGWENNQPVICTAREKGDDCVTTLMTLRPKDDPIKMTQNMVNLLRGRATGVIRHSATEKSTQYFEIDFDKFLQVAPVEDDTPLD</sequence>
<dbReference type="PATRIC" id="fig|423471.3.peg.3092"/>
<dbReference type="EMBL" id="AESD01000491">
    <property type="protein sequence ID" value="EHJ11993.1"/>
    <property type="molecule type" value="Genomic_DNA"/>
</dbReference>
<dbReference type="InterPro" id="IPR025478">
    <property type="entry name" value="COP23"/>
</dbReference>
<reference evidence="1 2" key="1">
    <citation type="journal article" date="2011" name="Front. Microbiol.">
        <title>Two Strains of Crocosphaera watsonii with Highly Conserved Genomes are Distinguished by Strain-Specific Features.</title>
        <authorList>
            <person name="Bench S.R."/>
            <person name="Ilikchyan I.N."/>
            <person name="Tripp H.J."/>
            <person name="Zehr J.P."/>
        </authorList>
    </citation>
    <scope>NUCLEOTIDE SEQUENCE [LARGE SCALE GENOMIC DNA]</scope>
    <source>
        <strain evidence="1 2">WH 0003</strain>
    </source>
</reference>
<protein>
    <submittedName>
        <fullName evidence="1">Uncharacterized protein</fullName>
    </submittedName>
</protein>
<dbReference type="Pfam" id="PF14218">
    <property type="entry name" value="COP23"/>
    <property type="match status" value="1"/>
</dbReference>
<dbReference type="Proteomes" id="UP000003477">
    <property type="component" value="Unassembled WGS sequence"/>
</dbReference>
<organism evidence="1 2">
    <name type="scientific">Crocosphaera watsonii WH 0003</name>
    <dbReference type="NCBI Taxonomy" id="423471"/>
    <lineage>
        <taxon>Bacteria</taxon>
        <taxon>Bacillati</taxon>
        <taxon>Cyanobacteriota</taxon>
        <taxon>Cyanophyceae</taxon>
        <taxon>Oscillatoriophycideae</taxon>
        <taxon>Chroococcales</taxon>
        <taxon>Aphanothecaceae</taxon>
        <taxon>Crocosphaera</taxon>
    </lineage>
</organism>